<reference evidence="3" key="1">
    <citation type="journal article" date="2019" name="Int. J. Syst. Evol. Microbiol.">
        <title>The Global Catalogue of Microorganisms (GCM) 10K type strain sequencing project: providing services to taxonomists for standard genome sequencing and annotation.</title>
        <authorList>
            <consortium name="The Broad Institute Genomics Platform"/>
            <consortium name="The Broad Institute Genome Sequencing Center for Infectious Disease"/>
            <person name="Wu L."/>
            <person name="Ma J."/>
        </authorList>
    </citation>
    <scope>NUCLEOTIDE SEQUENCE [LARGE SCALE GENOMIC DNA]</scope>
    <source>
        <strain evidence="3">JCM 14718</strain>
    </source>
</reference>
<keyword evidence="3" id="KW-1185">Reference proteome</keyword>
<organism evidence="2 3">
    <name type="scientific">Fodinicola feengrottensis</name>
    <dbReference type="NCBI Taxonomy" id="435914"/>
    <lineage>
        <taxon>Bacteria</taxon>
        <taxon>Bacillati</taxon>
        <taxon>Actinomycetota</taxon>
        <taxon>Actinomycetes</taxon>
        <taxon>Mycobacteriales</taxon>
        <taxon>Fodinicola</taxon>
    </lineage>
</organism>
<protein>
    <submittedName>
        <fullName evidence="2">Uncharacterized protein</fullName>
    </submittedName>
</protein>
<feature type="region of interest" description="Disordered" evidence="1">
    <location>
        <begin position="86"/>
        <end position="112"/>
    </location>
</feature>
<comment type="caution">
    <text evidence="2">The sequence shown here is derived from an EMBL/GenBank/DDBJ whole genome shotgun (WGS) entry which is preliminary data.</text>
</comment>
<sequence length="112" mass="12560">MDLNGVDGLTRRDVVRRVAAVVSDSRMPELVAAYQSSLRAEARREGVDWWFGINEAVTWRDELSRDDVIVILLAVVERVPVHVEKANRSRTRKTPRPAPVVTEPVRDGTGQA</sequence>
<evidence type="ECO:0000256" key="1">
    <source>
        <dbReference type="SAM" id="MobiDB-lite"/>
    </source>
</evidence>
<evidence type="ECO:0000313" key="3">
    <source>
        <dbReference type="Proteomes" id="UP001500618"/>
    </source>
</evidence>
<accession>A0ABP4UCL8</accession>
<dbReference type="EMBL" id="BAAANY010000025">
    <property type="protein sequence ID" value="GAA1702565.1"/>
    <property type="molecule type" value="Genomic_DNA"/>
</dbReference>
<proteinExistence type="predicted"/>
<dbReference type="Proteomes" id="UP001500618">
    <property type="component" value="Unassembled WGS sequence"/>
</dbReference>
<name>A0ABP4UCL8_9ACTN</name>
<evidence type="ECO:0000313" key="2">
    <source>
        <dbReference type="EMBL" id="GAA1702565.1"/>
    </source>
</evidence>
<gene>
    <name evidence="2" type="ORF">GCM10009765_60010</name>
</gene>